<name>A0ABQ6GTU2_9GAMM</name>
<reference evidence="2 3" key="1">
    <citation type="submission" date="2023-03" db="EMBL/GenBank/DDBJ databases">
        <title>Draft genome sequence of Thalassotalea insulae KCTC 62186T.</title>
        <authorList>
            <person name="Sawabe T."/>
        </authorList>
    </citation>
    <scope>NUCLEOTIDE SEQUENCE [LARGE SCALE GENOMIC DNA]</scope>
    <source>
        <strain evidence="2 3">KCTC 62186</strain>
    </source>
</reference>
<evidence type="ECO:0000313" key="3">
    <source>
        <dbReference type="Proteomes" id="UP001157186"/>
    </source>
</evidence>
<dbReference type="EMBL" id="BSST01000001">
    <property type="protein sequence ID" value="GLX77586.1"/>
    <property type="molecule type" value="Genomic_DNA"/>
</dbReference>
<dbReference type="InterPro" id="IPR049031">
    <property type="entry name" value="T2SSK_SAM-like_1st"/>
</dbReference>
<dbReference type="Proteomes" id="UP001157186">
    <property type="component" value="Unassembled WGS sequence"/>
</dbReference>
<dbReference type="SUPFAM" id="SSF158544">
    <property type="entry name" value="GspK insert domain-like"/>
    <property type="match status" value="1"/>
</dbReference>
<dbReference type="Gene3D" id="1.10.40.60">
    <property type="entry name" value="EpsJ-like"/>
    <property type="match status" value="1"/>
</dbReference>
<feature type="domain" description="T2SS protein K first SAM-like" evidence="1">
    <location>
        <begin position="102"/>
        <end position="182"/>
    </location>
</feature>
<protein>
    <recommendedName>
        <fullName evidence="1">T2SS protein K first SAM-like domain-containing protein</fullName>
    </recommendedName>
</protein>
<proteinExistence type="predicted"/>
<gene>
    <name evidence="2" type="ORF">tinsulaeT_09260</name>
</gene>
<evidence type="ECO:0000259" key="1">
    <source>
        <dbReference type="Pfam" id="PF21687"/>
    </source>
</evidence>
<keyword evidence="3" id="KW-1185">Reference proteome</keyword>
<organism evidence="2 3">
    <name type="scientific">Thalassotalea insulae</name>
    <dbReference type="NCBI Taxonomy" id="2056778"/>
    <lineage>
        <taxon>Bacteria</taxon>
        <taxon>Pseudomonadati</taxon>
        <taxon>Pseudomonadota</taxon>
        <taxon>Gammaproteobacteria</taxon>
        <taxon>Alteromonadales</taxon>
        <taxon>Colwelliaceae</taxon>
        <taxon>Thalassotalea</taxon>
    </lineage>
</organism>
<evidence type="ECO:0000313" key="2">
    <source>
        <dbReference type="EMBL" id="GLX77586.1"/>
    </source>
</evidence>
<accession>A0ABQ6GTU2</accession>
<sequence length="280" mass="31967">MVLFIAAMLVSISVLLIAKTKQHVERISIAKEFLQAERQIISDISYFIYITQTSPYAILGDSNLIDYDRSTLPKGINLQGVPFSFRSSVFTVQDMGGLISINPLERDRLMKYLSESGWPSEQVFSFVDVLEDWQDNDDFQRINGAEKRSYGVVGYPLNQSIQDVKELGLLENVEPTLLTKLANDSNLITYGAGRQSLGSVPDKLLPTFFDEFEAKKIQTIRNKQRQEETKVFTNDYTSGNWIIKVSTSNKQARSSKLFHLFRRFGEARPFVISNWRELAK</sequence>
<comment type="caution">
    <text evidence="2">The sequence shown here is derived from an EMBL/GenBank/DDBJ whole genome shotgun (WGS) entry which is preliminary data.</text>
</comment>
<dbReference type="InterPro" id="IPR038072">
    <property type="entry name" value="GspK_central_sf"/>
</dbReference>
<dbReference type="Pfam" id="PF21687">
    <property type="entry name" value="T2SSK_1st"/>
    <property type="match status" value="1"/>
</dbReference>